<gene>
    <name evidence="1" type="ORF">NM688_g6743</name>
</gene>
<keyword evidence="2" id="KW-1185">Reference proteome</keyword>
<dbReference type="EMBL" id="JANHOG010001438">
    <property type="protein sequence ID" value="KAJ3537060.1"/>
    <property type="molecule type" value="Genomic_DNA"/>
</dbReference>
<comment type="caution">
    <text evidence="1">The sequence shown here is derived from an EMBL/GenBank/DDBJ whole genome shotgun (WGS) entry which is preliminary data.</text>
</comment>
<accession>A0ACC1SCU6</accession>
<evidence type="ECO:0000313" key="2">
    <source>
        <dbReference type="Proteomes" id="UP001148662"/>
    </source>
</evidence>
<evidence type="ECO:0000313" key="1">
    <source>
        <dbReference type="EMBL" id="KAJ3537060.1"/>
    </source>
</evidence>
<sequence>MQWNQVPYAPTEGRQANVPQAPHRYAIHPVSSAPPAFFPPAPYTSAVSNFPDQNIQPQVASQMAPWISTSPFRNGPVQSSGFAEDVTKDQAARQEQRLMDQGFVPVPPQFRTTWPQRTILFRTRFDNAINVAHFTGDGGERGLYGSNLAGAMTPAFGVTTRITYRMHWPGYVYKDYPIDVEPSTTVYFLARTISCLVLKYFREQVIQRDAWGNEVNDQWTTENGRSSTQGGVLTKQIWFDSLVYCPGENCYMSRFYLRA</sequence>
<protein>
    <submittedName>
        <fullName evidence="1">Uncharacterized protein</fullName>
    </submittedName>
</protein>
<organism evidence="1 2">
    <name type="scientific">Phlebia brevispora</name>
    <dbReference type="NCBI Taxonomy" id="194682"/>
    <lineage>
        <taxon>Eukaryota</taxon>
        <taxon>Fungi</taxon>
        <taxon>Dikarya</taxon>
        <taxon>Basidiomycota</taxon>
        <taxon>Agaricomycotina</taxon>
        <taxon>Agaricomycetes</taxon>
        <taxon>Polyporales</taxon>
        <taxon>Meruliaceae</taxon>
        <taxon>Phlebia</taxon>
    </lineage>
</organism>
<reference evidence="1" key="1">
    <citation type="submission" date="2022-07" db="EMBL/GenBank/DDBJ databases">
        <title>Genome Sequence of Phlebia brevispora.</title>
        <authorList>
            <person name="Buettner E."/>
        </authorList>
    </citation>
    <scope>NUCLEOTIDE SEQUENCE</scope>
    <source>
        <strain evidence="1">MPL23</strain>
    </source>
</reference>
<dbReference type="Proteomes" id="UP001148662">
    <property type="component" value="Unassembled WGS sequence"/>
</dbReference>
<proteinExistence type="predicted"/>
<name>A0ACC1SCU6_9APHY</name>